<evidence type="ECO:0000256" key="7">
    <source>
        <dbReference type="ARBA" id="ARBA00022741"/>
    </source>
</evidence>
<dbReference type="AlphaFoldDB" id="A0A1R0H9C0"/>
<dbReference type="EMBL" id="LSSL01000006">
    <property type="protein sequence ID" value="OLY85769.1"/>
    <property type="molecule type" value="Genomic_DNA"/>
</dbReference>
<evidence type="ECO:0000256" key="8">
    <source>
        <dbReference type="ARBA" id="ARBA00022827"/>
    </source>
</evidence>
<comment type="catalytic activity">
    <reaction evidence="12">
        <text>FMN + ATP + H(+) = FAD + diphosphate</text>
        <dbReference type="Rhea" id="RHEA:17237"/>
        <dbReference type="ChEBI" id="CHEBI:15378"/>
        <dbReference type="ChEBI" id="CHEBI:30616"/>
        <dbReference type="ChEBI" id="CHEBI:33019"/>
        <dbReference type="ChEBI" id="CHEBI:57692"/>
        <dbReference type="ChEBI" id="CHEBI:58210"/>
        <dbReference type="EC" id="2.7.7.2"/>
    </reaction>
</comment>
<keyword evidence="3" id="KW-0285">Flavoprotein</keyword>
<dbReference type="SUPFAM" id="SSF52402">
    <property type="entry name" value="Adenine nucleotide alpha hydrolases-like"/>
    <property type="match status" value="1"/>
</dbReference>
<evidence type="ECO:0000256" key="12">
    <source>
        <dbReference type="ARBA" id="ARBA00049494"/>
    </source>
</evidence>
<keyword evidence="9" id="KW-0067">ATP-binding</keyword>
<dbReference type="OrthoDB" id="270728at2759"/>
<dbReference type="InterPro" id="IPR014729">
    <property type="entry name" value="Rossmann-like_a/b/a_fold"/>
</dbReference>
<feature type="region of interest" description="Disordered" evidence="13">
    <location>
        <begin position="56"/>
        <end position="76"/>
    </location>
</feature>
<dbReference type="STRING" id="133383.A0A1R0H9C0"/>
<evidence type="ECO:0000259" key="14">
    <source>
        <dbReference type="Pfam" id="PF01507"/>
    </source>
</evidence>
<evidence type="ECO:0000256" key="3">
    <source>
        <dbReference type="ARBA" id="ARBA00022630"/>
    </source>
</evidence>
<keyword evidence="4" id="KW-0288">FMN</keyword>
<evidence type="ECO:0000256" key="5">
    <source>
        <dbReference type="ARBA" id="ARBA00022679"/>
    </source>
</evidence>
<dbReference type="Proteomes" id="UP000187455">
    <property type="component" value="Unassembled WGS sequence"/>
</dbReference>
<feature type="compositionally biased region" description="Polar residues" evidence="13">
    <location>
        <begin position="57"/>
        <end position="73"/>
    </location>
</feature>
<comment type="pathway">
    <text evidence="1">Cofactor biosynthesis; FAD biosynthesis; FAD from FMN: step 1/1.</text>
</comment>
<dbReference type="GO" id="GO:0003919">
    <property type="term" value="F:FMN adenylyltransferase activity"/>
    <property type="evidence" value="ECO:0007669"/>
    <property type="project" value="UniProtKB-EC"/>
</dbReference>
<keyword evidence="5" id="KW-0808">Transferase</keyword>
<evidence type="ECO:0000256" key="2">
    <source>
        <dbReference type="ARBA" id="ARBA00012393"/>
    </source>
</evidence>
<dbReference type="GO" id="GO:0005524">
    <property type="term" value="F:ATP binding"/>
    <property type="evidence" value="ECO:0007669"/>
    <property type="project" value="UniProtKB-KW"/>
</dbReference>
<evidence type="ECO:0000256" key="9">
    <source>
        <dbReference type="ARBA" id="ARBA00022840"/>
    </source>
</evidence>
<evidence type="ECO:0000256" key="10">
    <source>
        <dbReference type="ARBA" id="ARBA00031145"/>
    </source>
</evidence>
<evidence type="ECO:0000313" key="16">
    <source>
        <dbReference type="Proteomes" id="UP000187455"/>
    </source>
</evidence>
<dbReference type="EC" id="2.7.7.2" evidence="2"/>
<name>A0A1R0H9C0_9FUNG</name>
<dbReference type="PANTHER" id="PTHR23293:SF9">
    <property type="entry name" value="FAD SYNTHASE"/>
    <property type="match status" value="1"/>
</dbReference>
<comment type="caution">
    <text evidence="15">The sequence shown here is derived from an EMBL/GenBank/DDBJ whole genome shotgun (WGS) entry which is preliminary data.</text>
</comment>
<evidence type="ECO:0000256" key="6">
    <source>
        <dbReference type="ARBA" id="ARBA00022695"/>
    </source>
</evidence>
<keyword evidence="16" id="KW-1185">Reference proteome</keyword>
<dbReference type="GO" id="GO:0006747">
    <property type="term" value="P:FAD biosynthetic process"/>
    <property type="evidence" value="ECO:0007669"/>
    <property type="project" value="TreeGrafter"/>
</dbReference>
<dbReference type="InterPro" id="IPR002500">
    <property type="entry name" value="PAPS_reduct_dom"/>
</dbReference>
<evidence type="ECO:0000256" key="4">
    <source>
        <dbReference type="ARBA" id="ARBA00022643"/>
    </source>
</evidence>
<evidence type="ECO:0000256" key="1">
    <source>
        <dbReference type="ARBA" id="ARBA00004726"/>
    </source>
</evidence>
<dbReference type="Pfam" id="PF01507">
    <property type="entry name" value="PAPS_reduct"/>
    <property type="match status" value="1"/>
</dbReference>
<evidence type="ECO:0000313" key="15">
    <source>
        <dbReference type="EMBL" id="OLY85769.1"/>
    </source>
</evidence>
<dbReference type="PANTHER" id="PTHR23293">
    <property type="entry name" value="FAD SYNTHETASE-RELATED FMN ADENYLYLTRANSFERASE"/>
    <property type="match status" value="1"/>
</dbReference>
<gene>
    <name evidence="15" type="ORF">AYI68_g33</name>
</gene>
<evidence type="ECO:0000256" key="13">
    <source>
        <dbReference type="SAM" id="MobiDB-lite"/>
    </source>
</evidence>
<organism evidence="15 16">
    <name type="scientific">Smittium mucronatum</name>
    <dbReference type="NCBI Taxonomy" id="133383"/>
    <lineage>
        <taxon>Eukaryota</taxon>
        <taxon>Fungi</taxon>
        <taxon>Fungi incertae sedis</taxon>
        <taxon>Zoopagomycota</taxon>
        <taxon>Kickxellomycotina</taxon>
        <taxon>Harpellomycetes</taxon>
        <taxon>Harpellales</taxon>
        <taxon>Legeriomycetaceae</taxon>
        <taxon>Smittium</taxon>
    </lineage>
</organism>
<proteinExistence type="predicted"/>
<dbReference type="Gene3D" id="3.40.50.620">
    <property type="entry name" value="HUPs"/>
    <property type="match status" value="1"/>
</dbReference>
<reference evidence="15 16" key="1">
    <citation type="journal article" date="2016" name="Mol. Biol. Evol.">
        <title>Genome-Wide Survey of Gut Fungi (Harpellales) Reveals the First Horizontally Transferred Ubiquitin Gene from a Mosquito Host.</title>
        <authorList>
            <person name="Wang Y."/>
            <person name="White M.M."/>
            <person name="Kvist S."/>
            <person name="Moncalvo J.M."/>
        </authorList>
    </citation>
    <scope>NUCLEOTIDE SEQUENCE [LARGE SCALE GENOMIC DNA]</scope>
    <source>
        <strain evidence="15 16">ALG-7-W6</strain>
    </source>
</reference>
<feature type="domain" description="Phosphoadenosine phosphosulphate reductase" evidence="14">
    <location>
        <begin position="208"/>
        <end position="280"/>
    </location>
</feature>
<sequence>MVAVYYARSLVSSKKSILEEKRLSKIKLSALSLSFNNFLEKDFGWREGPFFDKKQNHPVNSHSLNEDSLSTPTPKLKVQSHQDNELRFNESLEEMDKFLSKINCEEAQPYPTDITDDSHTLSLDKVVSNILLAQEIIRIKTPSNSIPEFIKVNIPIINSVYIKNVETFQEIEDYVQDMVKKVNLNHFFLNKSMRGGLFDYGKSYPECRAIYLGTRVDDPYGKKVNEFKMCDPGWPRFMRVSPILKWTYADVWTFIRRTGVIYCNLYDHGYTSLGDINSTKLNPALLKDGIYLPAWKLADPSFERSGRL</sequence>
<keyword evidence="7" id="KW-0547">Nucleotide-binding</keyword>
<accession>A0A1R0H9C0</accession>
<keyword evidence="8" id="KW-0274">FAD</keyword>
<protein>
    <recommendedName>
        <fullName evidence="2">FAD synthase</fullName>
        <ecNumber evidence="2">2.7.7.2</ecNumber>
    </recommendedName>
    <alternativeName>
        <fullName evidence="10">FAD pyrophosphorylase</fullName>
    </alternativeName>
    <alternativeName>
        <fullName evidence="11">FMN adenylyltransferase</fullName>
    </alternativeName>
</protein>
<keyword evidence="6" id="KW-0548">Nucleotidyltransferase</keyword>
<evidence type="ECO:0000256" key="11">
    <source>
        <dbReference type="ARBA" id="ARBA00031871"/>
    </source>
</evidence>